<dbReference type="SFLD" id="SFLDF00288">
    <property type="entry name" value="HemN-like__clustered_with_nucl"/>
    <property type="match status" value="1"/>
</dbReference>
<dbReference type="InterPro" id="IPR034505">
    <property type="entry name" value="Coproporphyrinogen-III_oxidase"/>
</dbReference>
<dbReference type="GO" id="GO:0051539">
    <property type="term" value="F:4 iron, 4 sulfur cluster binding"/>
    <property type="evidence" value="ECO:0007669"/>
    <property type="project" value="UniProtKB-UniRule"/>
</dbReference>
<accession>A0LHZ9</accession>
<dbReference type="CDD" id="cd01335">
    <property type="entry name" value="Radical_SAM"/>
    <property type="match status" value="1"/>
</dbReference>
<reference evidence="4 5" key="1">
    <citation type="submission" date="2006-10" db="EMBL/GenBank/DDBJ databases">
        <title>Complete sequence of Syntrophobacter fumaroxidans MPOB.</title>
        <authorList>
            <consortium name="US DOE Joint Genome Institute"/>
            <person name="Copeland A."/>
            <person name="Lucas S."/>
            <person name="Lapidus A."/>
            <person name="Barry K."/>
            <person name="Detter J.C."/>
            <person name="Glavina del Rio T."/>
            <person name="Hammon N."/>
            <person name="Israni S."/>
            <person name="Pitluck S."/>
            <person name="Goltsman E.G."/>
            <person name="Martinez M."/>
            <person name="Schmutz J."/>
            <person name="Larimer F."/>
            <person name="Land M."/>
            <person name="Hauser L."/>
            <person name="Kyrpides N."/>
            <person name="Kim E."/>
            <person name="Boone D.R."/>
            <person name="Brockman F."/>
            <person name="Culley D."/>
            <person name="Ferry J."/>
            <person name="Gunsalus R."/>
            <person name="McInerney M.J."/>
            <person name="Morrison M."/>
            <person name="Plugge C."/>
            <person name="Rohlin L."/>
            <person name="Scholten J."/>
            <person name="Sieber J."/>
            <person name="Stams A.J.M."/>
            <person name="Worm P."/>
            <person name="Henstra A.M."/>
            <person name="Richardson P."/>
        </authorList>
    </citation>
    <scope>NUCLEOTIDE SEQUENCE [LARGE SCALE GENOMIC DNA]</scope>
    <source>
        <strain evidence="5">DSM 10017 / MPOB</strain>
    </source>
</reference>
<dbReference type="AlphaFoldDB" id="A0LHZ9"/>
<proteinExistence type="inferred from homology"/>
<keyword evidence="2" id="KW-0004">4Fe-4S</keyword>
<dbReference type="PANTHER" id="PTHR13932">
    <property type="entry name" value="COPROPORPHYRINIGEN III OXIDASE"/>
    <property type="match status" value="1"/>
</dbReference>
<dbReference type="GO" id="GO:0046872">
    <property type="term" value="F:metal ion binding"/>
    <property type="evidence" value="ECO:0007669"/>
    <property type="project" value="UniProtKB-UniRule"/>
</dbReference>
<dbReference type="Pfam" id="PF04055">
    <property type="entry name" value="Radical_SAM"/>
    <property type="match status" value="1"/>
</dbReference>
<dbReference type="EMBL" id="CP000478">
    <property type="protein sequence ID" value="ABK17051.1"/>
    <property type="molecule type" value="Genomic_DNA"/>
</dbReference>
<comment type="function">
    <text evidence="2">Probably acts as a heme chaperone, transferring heme to an unknown acceptor. Binds one molecule of heme per monomer, possibly covalently. Binds 1 [4Fe-4S] cluster. The cluster is coordinated with 3 cysteines and an exchangeable S-adenosyl-L-methionine.</text>
</comment>
<sequence>MSSVEAAGLYVHIPFCRSKCPYCDFYSTTSLELLPLWLEAVVKEIDGYRGRFALFDSLYLGGGTPSLVDAARLGALIDHLRRAFSFSDDTEITLEANPDDITPGRLREVLDLGVNRISLGVQSLDEGELRLLKRRHTALQAEEALAIIRSAGFENVGIDLIYGLPGQTVPGWLKTLDRALGFGPEHLSCYQMTYEEGTLFGKKLKKGTMRPLGEDVERAFFLRTSRFLEKRGYLHYEISNFARAPEFVSRHNRKYWRRVPCLGLGPSAHSFDNDSRWWNVRSVSDYARRLMSGQSPVAGREILTPEQVQLERLSLGLRTSDGVPLETFASCADYSGVLTRLSDSGLIEIRGGSVVPTRKGFLVADGLALLF</sequence>
<dbReference type="SFLD" id="SFLDF00562">
    <property type="entry name" value="HemN-like__clustered_with_heat"/>
    <property type="match status" value="1"/>
</dbReference>
<organism evidence="4 5">
    <name type="scientific">Syntrophobacter fumaroxidans (strain DSM 10017 / MPOB)</name>
    <dbReference type="NCBI Taxonomy" id="335543"/>
    <lineage>
        <taxon>Bacteria</taxon>
        <taxon>Pseudomonadati</taxon>
        <taxon>Thermodesulfobacteriota</taxon>
        <taxon>Syntrophobacteria</taxon>
        <taxon>Syntrophobacterales</taxon>
        <taxon>Syntrophobacteraceae</taxon>
        <taxon>Syntrophobacter</taxon>
    </lineage>
</organism>
<dbReference type="HOGENOM" id="CLU_027579_1_1_7"/>
<dbReference type="GO" id="GO:0004109">
    <property type="term" value="F:coproporphyrinogen oxidase activity"/>
    <property type="evidence" value="ECO:0007669"/>
    <property type="project" value="InterPro"/>
</dbReference>
<dbReference type="InParanoid" id="A0LHZ9"/>
<dbReference type="InterPro" id="IPR004559">
    <property type="entry name" value="HemW-like"/>
</dbReference>
<dbReference type="SFLD" id="SFLDG01065">
    <property type="entry name" value="anaerobic_coproporphyrinogen-I"/>
    <property type="match status" value="1"/>
</dbReference>
<evidence type="ECO:0000313" key="5">
    <source>
        <dbReference type="Proteomes" id="UP000001784"/>
    </source>
</evidence>
<dbReference type="InterPro" id="IPR010723">
    <property type="entry name" value="HemN_C"/>
</dbReference>
<dbReference type="SMART" id="SM00729">
    <property type="entry name" value="Elp3"/>
    <property type="match status" value="1"/>
</dbReference>
<dbReference type="InterPro" id="IPR058240">
    <property type="entry name" value="rSAM_sf"/>
</dbReference>
<dbReference type="SUPFAM" id="SSF102114">
    <property type="entry name" value="Radical SAM enzymes"/>
    <property type="match status" value="1"/>
</dbReference>
<protein>
    <recommendedName>
        <fullName evidence="2">Heme chaperone HemW</fullName>
    </recommendedName>
</protein>
<dbReference type="InterPro" id="IPR007197">
    <property type="entry name" value="rSAM"/>
</dbReference>
<dbReference type="SFLD" id="SFLDS00029">
    <property type="entry name" value="Radical_SAM"/>
    <property type="match status" value="1"/>
</dbReference>
<evidence type="ECO:0000313" key="4">
    <source>
        <dbReference type="EMBL" id="ABK17051.1"/>
    </source>
</evidence>
<dbReference type="Proteomes" id="UP000001784">
    <property type="component" value="Chromosome"/>
</dbReference>
<evidence type="ECO:0000256" key="1">
    <source>
        <dbReference type="ARBA" id="ARBA00006100"/>
    </source>
</evidence>
<dbReference type="RefSeq" id="WP_011698222.1">
    <property type="nucleotide sequence ID" value="NC_008554.1"/>
</dbReference>
<comment type="similarity">
    <text evidence="1">Belongs to the anaerobic coproporphyrinogen-III oxidase family. HemW subfamily.</text>
</comment>
<dbReference type="InterPro" id="IPR006638">
    <property type="entry name" value="Elp3/MiaA/NifB-like_rSAM"/>
</dbReference>
<dbReference type="PANTHER" id="PTHR13932:SF5">
    <property type="entry name" value="RADICAL S-ADENOSYL METHIONINE DOMAIN-CONTAINING PROTEIN 1, MITOCHONDRIAL"/>
    <property type="match status" value="1"/>
</dbReference>
<keyword evidence="2" id="KW-0479">Metal-binding</keyword>
<feature type="domain" description="Radical SAM core" evidence="3">
    <location>
        <begin position="1"/>
        <end position="234"/>
    </location>
</feature>
<keyword evidence="4" id="KW-0560">Oxidoreductase</keyword>
<keyword evidence="5" id="KW-1185">Reference proteome</keyword>
<keyword evidence="2" id="KW-0349">Heme</keyword>
<gene>
    <name evidence="4" type="ordered locus">Sfum_1360</name>
</gene>
<dbReference type="KEGG" id="sfu:Sfum_1360"/>
<keyword evidence="2" id="KW-0949">S-adenosyl-L-methionine</keyword>
<dbReference type="PROSITE" id="PS51918">
    <property type="entry name" value="RADICAL_SAM"/>
    <property type="match status" value="1"/>
</dbReference>
<dbReference type="GO" id="GO:0006779">
    <property type="term" value="P:porphyrin-containing compound biosynthetic process"/>
    <property type="evidence" value="ECO:0007669"/>
    <property type="project" value="InterPro"/>
</dbReference>
<dbReference type="NCBIfam" id="TIGR00539">
    <property type="entry name" value="hemN_rel"/>
    <property type="match status" value="1"/>
</dbReference>
<dbReference type="InterPro" id="IPR023404">
    <property type="entry name" value="rSAM_horseshoe"/>
</dbReference>
<evidence type="ECO:0000259" key="3">
    <source>
        <dbReference type="PROSITE" id="PS51918"/>
    </source>
</evidence>
<dbReference type="Pfam" id="PF06969">
    <property type="entry name" value="HemN_C"/>
    <property type="match status" value="1"/>
</dbReference>
<dbReference type="SFLD" id="SFLDG01082">
    <property type="entry name" value="B12-binding_domain_containing"/>
    <property type="match status" value="1"/>
</dbReference>
<dbReference type="eggNOG" id="COG0635">
    <property type="taxonomic scope" value="Bacteria"/>
</dbReference>
<dbReference type="Gene3D" id="3.80.30.20">
    <property type="entry name" value="tm_1862 like domain"/>
    <property type="match status" value="1"/>
</dbReference>
<evidence type="ECO:0000256" key="2">
    <source>
        <dbReference type="RuleBase" id="RU364116"/>
    </source>
</evidence>
<keyword evidence="2" id="KW-0411">Iron-sulfur</keyword>
<keyword evidence="2" id="KW-0963">Cytoplasm</keyword>
<dbReference type="STRING" id="335543.Sfum_1360"/>
<dbReference type="FunCoup" id="A0LHZ9">
    <property type="interactions" value="547"/>
</dbReference>
<dbReference type="OrthoDB" id="9808022at2"/>
<keyword evidence="2" id="KW-0143">Chaperone</keyword>
<name>A0LHZ9_SYNFM</name>
<dbReference type="GO" id="GO:0005737">
    <property type="term" value="C:cytoplasm"/>
    <property type="evidence" value="ECO:0007669"/>
    <property type="project" value="UniProtKB-SubCell"/>
</dbReference>
<comment type="subcellular location">
    <subcellularLocation>
        <location evidence="2">Cytoplasm</location>
    </subcellularLocation>
</comment>
<keyword evidence="2" id="KW-0408">Iron</keyword>